<accession>A0A0V0H4D2</accession>
<protein>
    <submittedName>
        <fullName evidence="1">Putative ovule protein</fullName>
    </submittedName>
</protein>
<dbReference type="EMBL" id="GEDG01025459">
    <property type="protein sequence ID" value="JAP15233.1"/>
    <property type="molecule type" value="Transcribed_RNA"/>
</dbReference>
<organism evidence="1">
    <name type="scientific">Solanum chacoense</name>
    <name type="common">Chaco potato</name>
    <dbReference type="NCBI Taxonomy" id="4108"/>
    <lineage>
        <taxon>Eukaryota</taxon>
        <taxon>Viridiplantae</taxon>
        <taxon>Streptophyta</taxon>
        <taxon>Embryophyta</taxon>
        <taxon>Tracheophyta</taxon>
        <taxon>Spermatophyta</taxon>
        <taxon>Magnoliopsida</taxon>
        <taxon>eudicotyledons</taxon>
        <taxon>Gunneridae</taxon>
        <taxon>Pentapetalae</taxon>
        <taxon>asterids</taxon>
        <taxon>lamiids</taxon>
        <taxon>Solanales</taxon>
        <taxon>Solanaceae</taxon>
        <taxon>Solanoideae</taxon>
        <taxon>Solaneae</taxon>
        <taxon>Solanum</taxon>
    </lineage>
</organism>
<proteinExistence type="predicted"/>
<name>A0A0V0H4D2_SOLCH</name>
<sequence>MAYVQHHGRAFFICFDNRHHMLIALVSDCVQKILAPCQFPHSLYFDSDHHIHQSQYKVWFFIAALHG</sequence>
<dbReference type="AlphaFoldDB" id="A0A0V0H4D2"/>
<reference evidence="1" key="1">
    <citation type="submission" date="2015-12" db="EMBL/GenBank/DDBJ databases">
        <title>Gene expression during late stages of embryo sac development: a critical building block for successful pollen-pistil interactions.</title>
        <authorList>
            <person name="Liu Y."/>
            <person name="Joly V."/>
            <person name="Sabar M."/>
            <person name="Matton D.P."/>
        </authorList>
    </citation>
    <scope>NUCLEOTIDE SEQUENCE</scope>
</reference>
<evidence type="ECO:0000313" key="1">
    <source>
        <dbReference type="EMBL" id="JAP15233.1"/>
    </source>
</evidence>